<accession>A0ABT7ESC7</accession>
<evidence type="ECO:0008006" key="4">
    <source>
        <dbReference type="Google" id="ProtNLM"/>
    </source>
</evidence>
<evidence type="ECO:0000256" key="1">
    <source>
        <dbReference type="SAM" id="SignalP"/>
    </source>
</evidence>
<dbReference type="Proteomes" id="UP001231915">
    <property type="component" value="Unassembled WGS sequence"/>
</dbReference>
<keyword evidence="3" id="KW-1185">Reference proteome</keyword>
<organism evidence="2 3">
    <name type="scientific">Pseudoalteromonas obscura</name>
    <dbReference type="NCBI Taxonomy" id="3048491"/>
    <lineage>
        <taxon>Bacteria</taxon>
        <taxon>Pseudomonadati</taxon>
        <taxon>Pseudomonadota</taxon>
        <taxon>Gammaproteobacteria</taxon>
        <taxon>Alteromonadales</taxon>
        <taxon>Pseudoalteromonadaceae</taxon>
        <taxon>Pseudoalteromonas</taxon>
    </lineage>
</organism>
<feature type="signal peptide" evidence="1">
    <location>
        <begin position="1"/>
        <end position="21"/>
    </location>
</feature>
<proteinExistence type="predicted"/>
<protein>
    <recommendedName>
        <fullName evidence="4">Solute-binding protein family 3/N-terminal domain-containing protein</fullName>
    </recommendedName>
</protein>
<dbReference type="EMBL" id="JASJUT010000013">
    <property type="protein sequence ID" value="MDK2597971.1"/>
    <property type="molecule type" value="Genomic_DNA"/>
</dbReference>
<comment type="caution">
    <text evidence="2">The sequence shown here is derived from an EMBL/GenBank/DDBJ whole genome shotgun (WGS) entry which is preliminary data.</text>
</comment>
<keyword evidence="1" id="KW-0732">Signal</keyword>
<sequence>MSRQYLIISLIIWLMCNSASAREEIPVPVDRDIYKYAKSILNNRTIEDITPDIFSHPLCQRDVVDLLLIQKALQIGKARVSLKFFMIDHEEREEILLQSGLSVISVDTLWYSSTQELSDDVYISSPIIRKGEYFAGVYTASHRVEELGSKIDSDFSKVTVISNKDWAVDWSTIQLLSPKQLFNETDWTIMARLVSNGWVDIMLIPFNNKTPFKYTGKGYSVEAIQGIKVALQDSRHFVVSKKHQHSQAIFNALEMGIKQLRASKFIESSYRNCGFLNVLVDKWREIP</sequence>
<feature type="chain" id="PRO_5045644704" description="Solute-binding protein family 3/N-terminal domain-containing protein" evidence="1">
    <location>
        <begin position="22"/>
        <end position="287"/>
    </location>
</feature>
<evidence type="ECO:0000313" key="3">
    <source>
        <dbReference type="Proteomes" id="UP001231915"/>
    </source>
</evidence>
<gene>
    <name evidence="2" type="ORF">QNM18_23165</name>
</gene>
<evidence type="ECO:0000313" key="2">
    <source>
        <dbReference type="EMBL" id="MDK2597971.1"/>
    </source>
</evidence>
<reference evidence="2 3" key="1">
    <citation type="submission" date="2023-05" db="EMBL/GenBank/DDBJ databases">
        <title>Pseudoalteromonas ardens sp. nov., Pseudoalteromonas obscura sp. nov., and Pseudoalteromonas umbrosa sp. nov., isolated from the coral Montipora capitata.</title>
        <authorList>
            <person name="Thomas E.M."/>
            <person name="Smith E.M."/>
            <person name="Papke E."/>
            <person name="Shlafstein M.D."/>
            <person name="Oline D.K."/>
            <person name="Videau P."/>
            <person name="Saw J.H."/>
            <person name="Strangman W.K."/>
            <person name="Ushijima B."/>
        </authorList>
    </citation>
    <scope>NUCLEOTIDE SEQUENCE [LARGE SCALE GENOMIC DNA]</scope>
    <source>
        <strain evidence="2 3">P94</strain>
    </source>
</reference>
<name>A0ABT7ESC7_9GAMM</name>